<sequence length="192" mass="21987">RDPKCTTHWQLNETLLDDPRVMDDLRQTIGNFTDNDTGEVSHQWVWEAHKGTARGTLIKWGSRLKKERTQHINSLTTEIHLAEALHKQDPTAENFQKLTALRIEMRSLLALKAHRSVQLTRGSFYTQDDIATAFSTFYEDLYNLDTPSQQPNNLREYITSNLSHTIPDDTALTLDEPFSPAELSLAIKTLPK</sequence>
<feature type="non-terminal residue" evidence="1">
    <location>
        <position position="192"/>
    </location>
</feature>
<dbReference type="EMBL" id="OW240915">
    <property type="protein sequence ID" value="CAH2284047.1"/>
    <property type="molecule type" value="Genomic_DNA"/>
</dbReference>
<dbReference type="Proteomes" id="UP001295444">
    <property type="component" value="Chromosome 04"/>
</dbReference>
<proteinExistence type="predicted"/>
<keyword evidence="2" id="KW-1185">Reference proteome</keyword>
<reference evidence="1" key="1">
    <citation type="submission" date="2022-03" db="EMBL/GenBank/DDBJ databases">
        <authorList>
            <person name="Alioto T."/>
            <person name="Alioto T."/>
            <person name="Gomez Garrido J."/>
        </authorList>
    </citation>
    <scope>NUCLEOTIDE SEQUENCE</scope>
</reference>
<name>A0AAD1RYI3_PELCU</name>
<dbReference type="AlphaFoldDB" id="A0AAD1RYI3"/>
<evidence type="ECO:0000313" key="2">
    <source>
        <dbReference type="Proteomes" id="UP001295444"/>
    </source>
</evidence>
<accession>A0AAD1RYI3</accession>
<gene>
    <name evidence="1" type="ORF">PECUL_23A032903</name>
</gene>
<feature type="non-terminal residue" evidence="1">
    <location>
        <position position="1"/>
    </location>
</feature>
<evidence type="ECO:0000313" key="1">
    <source>
        <dbReference type="EMBL" id="CAH2284047.1"/>
    </source>
</evidence>
<organism evidence="1 2">
    <name type="scientific">Pelobates cultripes</name>
    <name type="common">Western spadefoot toad</name>
    <dbReference type="NCBI Taxonomy" id="61616"/>
    <lineage>
        <taxon>Eukaryota</taxon>
        <taxon>Metazoa</taxon>
        <taxon>Chordata</taxon>
        <taxon>Craniata</taxon>
        <taxon>Vertebrata</taxon>
        <taxon>Euteleostomi</taxon>
        <taxon>Amphibia</taxon>
        <taxon>Batrachia</taxon>
        <taxon>Anura</taxon>
        <taxon>Pelobatoidea</taxon>
        <taxon>Pelobatidae</taxon>
        <taxon>Pelobates</taxon>
    </lineage>
</organism>
<protein>
    <submittedName>
        <fullName evidence="1">Uncharacterized protein</fullName>
    </submittedName>
</protein>